<keyword evidence="3" id="KW-0378">Hydrolase</keyword>
<dbReference type="InterPro" id="IPR050659">
    <property type="entry name" value="Peptidase_M24B"/>
</dbReference>
<dbReference type="Pfam" id="PF01321">
    <property type="entry name" value="Creatinase_N"/>
    <property type="match status" value="1"/>
</dbReference>
<name>A0ABY1C5Y6_9FIRM</name>
<evidence type="ECO:0000259" key="2">
    <source>
        <dbReference type="Pfam" id="PF01321"/>
    </source>
</evidence>
<gene>
    <name evidence="3" type="ORF">SAMN02745906_1373</name>
</gene>
<dbReference type="Pfam" id="PF00557">
    <property type="entry name" value="Peptidase_M24"/>
    <property type="match status" value="1"/>
</dbReference>
<keyword evidence="3" id="KW-0645">Protease</keyword>
<feature type="domain" description="Creatinase N-terminal" evidence="2">
    <location>
        <begin position="35"/>
        <end position="182"/>
    </location>
</feature>
<dbReference type="SUPFAM" id="SSF53092">
    <property type="entry name" value="Creatinase/prolidase N-terminal domain"/>
    <property type="match status" value="1"/>
</dbReference>
<evidence type="ECO:0000313" key="3">
    <source>
        <dbReference type="EMBL" id="SET71937.1"/>
    </source>
</evidence>
<dbReference type="Gene3D" id="3.90.230.10">
    <property type="entry name" value="Creatinase/methionine aminopeptidase superfamily"/>
    <property type="match status" value="1"/>
</dbReference>
<dbReference type="GO" id="GO:0004177">
    <property type="term" value="F:aminopeptidase activity"/>
    <property type="evidence" value="ECO:0007669"/>
    <property type="project" value="UniProtKB-KW"/>
</dbReference>
<dbReference type="Proteomes" id="UP000198970">
    <property type="component" value="Chromosome I"/>
</dbReference>
<dbReference type="PANTHER" id="PTHR46112">
    <property type="entry name" value="AMINOPEPTIDASE"/>
    <property type="match status" value="1"/>
</dbReference>
<reference evidence="3 4" key="1">
    <citation type="submission" date="2016-10" db="EMBL/GenBank/DDBJ databases">
        <authorList>
            <person name="Varghese N."/>
            <person name="Submissions S."/>
        </authorList>
    </citation>
    <scope>NUCLEOTIDE SEQUENCE [LARGE SCALE GENOMIC DNA]</scope>
    <source>
        <strain evidence="3 4">ATCC 19403</strain>
    </source>
</reference>
<feature type="domain" description="Peptidase M24" evidence="1">
    <location>
        <begin position="209"/>
        <end position="401"/>
    </location>
</feature>
<dbReference type="CDD" id="cd01066">
    <property type="entry name" value="APP_MetAP"/>
    <property type="match status" value="1"/>
</dbReference>
<evidence type="ECO:0000259" key="1">
    <source>
        <dbReference type="Pfam" id="PF00557"/>
    </source>
</evidence>
<proteinExistence type="predicted"/>
<keyword evidence="4" id="KW-1185">Reference proteome</keyword>
<dbReference type="EMBL" id="LT630003">
    <property type="protein sequence ID" value="SET71937.1"/>
    <property type="molecule type" value="Genomic_DNA"/>
</dbReference>
<keyword evidence="3" id="KW-0031">Aminopeptidase</keyword>
<dbReference type="SUPFAM" id="SSF55920">
    <property type="entry name" value="Creatinase/aminopeptidase"/>
    <property type="match status" value="1"/>
</dbReference>
<organism evidence="3 4">
    <name type="scientific">Lacrimispora sphenoides JCM 1415</name>
    <dbReference type="NCBI Taxonomy" id="1297793"/>
    <lineage>
        <taxon>Bacteria</taxon>
        <taxon>Bacillati</taxon>
        <taxon>Bacillota</taxon>
        <taxon>Clostridia</taxon>
        <taxon>Lachnospirales</taxon>
        <taxon>Lachnospiraceae</taxon>
        <taxon>Lacrimispora</taxon>
    </lineage>
</organism>
<evidence type="ECO:0000313" key="4">
    <source>
        <dbReference type="Proteomes" id="UP000198970"/>
    </source>
</evidence>
<protein>
    <submittedName>
        <fullName evidence="3">Xaa-Pro aminopeptidase</fullName>
    </submittedName>
</protein>
<dbReference type="InterPro" id="IPR000587">
    <property type="entry name" value="Creatinase_N"/>
</dbReference>
<accession>A0ABY1C5Y6</accession>
<dbReference type="InterPro" id="IPR036005">
    <property type="entry name" value="Creatinase/aminopeptidase-like"/>
</dbReference>
<dbReference type="InterPro" id="IPR000994">
    <property type="entry name" value="Pept_M24"/>
</dbReference>
<sequence length="466" mass="52593">MLNLDRIYLNTNLPEPKTYNEVCPVLLSDQTMEERYQKVIAEMKERKLDYLVIYADKEHSGNFEYLTGFIPRFEEALLILKQDLKVYYLLGNENLKMRQYTRLPGHVIHVPSFSLPNQSMESEIALDSIFERQGLNQANRIGLVGWKLFTGIEAKEGPFDIPYYIVEALKRSARPDANLVNANDLFIGPGKGVRITNNANEIAHYEYGANLSSNCILNALNAIEVDKAEIEIGKYLTADGQVNTVVPIAATGERFQQANLYPTAKKIQRGDAFSLTTGFKGGLSSRTGLVVSNETELPQGQKDYLGRVVYPYYNAVVAWLENLRINKTGKEIYQLIETVFPKEQYGWSLNPGHLTADEEWMSSPIYPGSDNKIKSGMIFQIDIIPAVPGYTGVSAEDCIAIADEALRVRIQEEYPGLWKRILERREYITQTLNISLSDEILPLSNTVGYLRPFLLNKSSAMCCNKS</sequence>
<dbReference type="InterPro" id="IPR029149">
    <property type="entry name" value="Creatin/AminoP/Spt16_N"/>
</dbReference>
<dbReference type="Gene3D" id="3.40.350.10">
    <property type="entry name" value="Creatinase/prolidase N-terminal domain"/>
    <property type="match status" value="1"/>
</dbReference>
<dbReference type="PANTHER" id="PTHR46112:SF2">
    <property type="entry name" value="XAA-PRO AMINOPEPTIDASE P-RELATED"/>
    <property type="match status" value="1"/>
</dbReference>